<dbReference type="InterPro" id="IPR001732">
    <property type="entry name" value="UDP-Glc/GDP-Man_DH_N"/>
</dbReference>
<evidence type="ECO:0000256" key="3">
    <source>
        <dbReference type="ARBA" id="ARBA00023027"/>
    </source>
</evidence>
<evidence type="ECO:0000313" key="7">
    <source>
        <dbReference type="EMBL" id="TLE02084.1"/>
    </source>
</evidence>
<dbReference type="OrthoDB" id="9803238at2"/>
<keyword evidence="8" id="KW-1185">Reference proteome</keyword>
<keyword evidence="2" id="KW-0560">Oxidoreductase</keyword>
<dbReference type="Pfam" id="PF00984">
    <property type="entry name" value="UDPG_MGDP_dh"/>
    <property type="match status" value="1"/>
</dbReference>
<dbReference type="GO" id="GO:0000271">
    <property type="term" value="P:polysaccharide biosynthetic process"/>
    <property type="evidence" value="ECO:0007669"/>
    <property type="project" value="InterPro"/>
</dbReference>
<dbReference type="SUPFAM" id="SSF48179">
    <property type="entry name" value="6-phosphogluconate dehydrogenase C-terminal domain-like"/>
    <property type="match status" value="1"/>
</dbReference>
<evidence type="ECO:0000313" key="8">
    <source>
        <dbReference type="Proteomes" id="UP000029707"/>
    </source>
</evidence>
<dbReference type="InterPro" id="IPR014026">
    <property type="entry name" value="UDP-Glc/GDP-Man_DH_dimer"/>
</dbReference>
<dbReference type="InterPro" id="IPR036291">
    <property type="entry name" value="NAD(P)-bd_dom_sf"/>
</dbReference>
<feature type="transmembrane region" description="Helical" evidence="5">
    <location>
        <begin position="12"/>
        <end position="29"/>
    </location>
</feature>
<dbReference type="Proteomes" id="UP000029707">
    <property type="component" value="Unassembled WGS sequence"/>
</dbReference>
<comment type="caution">
    <text evidence="7">The sequence shown here is derived from an EMBL/GenBank/DDBJ whole genome shotgun (WGS) entry which is preliminary data.</text>
</comment>
<organism evidence="7 8">
    <name type="scientific">Helicobacter japonicus</name>
    <dbReference type="NCBI Taxonomy" id="425400"/>
    <lineage>
        <taxon>Bacteria</taxon>
        <taxon>Pseudomonadati</taxon>
        <taxon>Campylobacterota</taxon>
        <taxon>Epsilonproteobacteria</taxon>
        <taxon>Campylobacterales</taxon>
        <taxon>Helicobacteraceae</taxon>
        <taxon>Helicobacter</taxon>
    </lineage>
</organism>
<evidence type="ECO:0000256" key="5">
    <source>
        <dbReference type="SAM" id="Phobius"/>
    </source>
</evidence>
<dbReference type="SUPFAM" id="SSF51735">
    <property type="entry name" value="NAD(P)-binding Rossmann-fold domains"/>
    <property type="match status" value="1"/>
</dbReference>
<accession>A0A4U8TNX7</accession>
<feature type="domain" description="UDP-glucose/GDP-mannose dehydrogenase C-terminal" evidence="6">
    <location>
        <begin position="321"/>
        <end position="415"/>
    </location>
</feature>
<reference evidence="7 8" key="1">
    <citation type="journal article" date="2014" name="Genome Announc.">
        <title>Draft genome sequences of eight enterohepatic helicobacter species isolated from both laboratory and wild rodents.</title>
        <authorList>
            <person name="Sheh A."/>
            <person name="Shen Z."/>
            <person name="Fox J.G."/>
        </authorList>
    </citation>
    <scope>NUCLEOTIDE SEQUENCE [LARGE SCALE GENOMIC DNA]</scope>
    <source>
        <strain evidence="7 8">MIT 01-6451</strain>
    </source>
</reference>
<sequence length="418" mass="46709">MIASLPTLESAHIAVIGLGYVGLPLLIALSKHYRTIGFDINPTRIESLKDGIDETQQVQKNEILESQCLLSSTLCDIAEANVYIICVPTPIDEYKVPDLSALLYASEIVGKVLQKGNVVIYESTTYPTCTENECKNILENASSLYCNQDFYLGYSPERINPSDNSHTLTQICKITSGSTLEAAHFVDSLYASIITAGTHCVSSIKTAEMTKIIENAQRDLNIAFINEMCMICDYLDIDALEVLEAAKTKWNFLPFTPGLVGGHCISVDPYYLTHKMNAIGYIPQVISSGRLINDTMPHFIAQKIIKLMIKSHIQVLNARILILGITFKQNCPDIRNSKVPLVKKELEEFGAKVNIYDPIANYEQVQKHYQISLIKSLPAKQFDAIFLAVPHTPFLSLKRTDFAKEQHIYYTLTPHTLL</sequence>
<dbReference type="RefSeq" id="WP_034362544.1">
    <property type="nucleotide sequence ID" value="NZ_CAJUDB010000010.1"/>
</dbReference>
<dbReference type="InterPro" id="IPR017476">
    <property type="entry name" value="UDP-Glc/GDP-Man"/>
</dbReference>
<dbReference type="Gene3D" id="3.40.50.720">
    <property type="entry name" value="NAD(P)-binding Rossmann-like Domain"/>
    <property type="match status" value="2"/>
</dbReference>
<keyword evidence="5" id="KW-0472">Membrane</keyword>
<dbReference type="PANTHER" id="PTHR43491:SF2">
    <property type="entry name" value="UDP-N-ACETYL-D-MANNOSAMINE DEHYDROGENASE"/>
    <property type="match status" value="1"/>
</dbReference>
<dbReference type="AlphaFoldDB" id="A0A4U8TNX7"/>
<dbReference type="Pfam" id="PF03721">
    <property type="entry name" value="UDPG_MGDP_dh_N"/>
    <property type="match status" value="1"/>
</dbReference>
<dbReference type="InterPro" id="IPR008927">
    <property type="entry name" value="6-PGluconate_DH-like_C_sf"/>
</dbReference>
<dbReference type="GO" id="GO:0051287">
    <property type="term" value="F:NAD binding"/>
    <property type="evidence" value="ECO:0007669"/>
    <property type="project" value="InterPro"/>
</dbReference>
<proteinExistence type="inferred from homology"/>
<keyword evidence="5" id="KW-1133">Transmembrane helix</keyword>
<evidence type="ECO:0000256" key="4">
    <source>
        <dbReference type="PIRNR" id="PIRNR000124"/>
    </source>
</evidence>
<dbReference type="STRING" id="425400.LS65_06650"/>
<comment type="similarity">
    <text evidence="1 4">Belongs to the UDP-glucose/GDP-mannose dehydrogenase family.</text>
</comment>
<dbReference type="SMART" id="SM00984">
    <property type="entry name" value="UDPG_MGDP_dh_C"/>
    <property type="match status" value="1"/>
</dbReference>
<dbReference type="InterPro" id="IPR014027">
    <property type="entry name" value="UDP-Glc/GDP-Man_DH_C"/>
</dbReference>
<evidence type="ECO:0000259" key="6">
    <source>
        <dbReference type="SMART" id="SM00984"/>
    </source>
</evidence>
<dbReference type="InterPro" id="IPR028359">
    <property type="entry name" value="UDP_ManNAc/GlcNAc_DH"/>
</dbReference>
<keyword evidence="5" id="KW-0812">Transmembrane</keyword>
<keyword evidence="3" id="KW-0520">NAD</keyword>
<gene>
    <name evidence="7" type="ORF">LS65_004500</name>
</gene>
<dbReference type="SUPFAM" id="SSF52413">
    <property type="entry name" value="UDP-glucose/GDP-mannose dehydrogenase C-terminal domain"/>
    <property type="match status" value="1"/>
</dbReference>
<evidence type="ECO:0000256" key="2">
    <source>
        <dbReference type="ARBA" id="ARBA00023002"/>
    </source>
</evidence>
<dbReference type="PIRSF" id="PIRSF000124">
    <property type="entry name" value="UDPglc_GDPman_dh"/>
    <property type="match status" value="1"/>
</dbReference>
<dbReference type="GO" id="GO:0016616">
    <property type="term" value="F:oxidoreductase activity, acting on the CH-OH group of donors, NAD or NADP as acceptor"/>
    <property type="evidence" value="ECO:0007669"/>
    <property type="project" value="InterPro"/>
</dbReference>
<dbReference type="PANTHER" id="PTHR43491">
    <property type="entry name" value="UDP-N-ACETYL-D-MANNOSAMINE DEHYDROGENASE"/>
    <property type="match status" value="1"/>
</dbReference>
<protein>
    <submittedName>
        <fullName evidence="7">Nucleotide sugar dehydrogenase</fullName>
    </submittedName>
</protein>
<dbReference type="InterPro" id="IPR036220">
    <property type="entry name" value="UDP-Glc/GDP-Man_DH_C_sf"/>
</dbReference>
<dbReference type="Pfam" id="PF03720">
    <property type="entry name" value="UDPG_MGDP_dh_C"/>
    <property type="match status" value="1"/>
</dbReference>
<dbReference type="EMBL" id="JRMQ02000004">
    <property type="protein sequence ID" value="TLE02084.1"/>
    <property type="molecule type" value="Genomic_DNA"/>
</dbReference>
<evidence type="ECO:0000256" key="1">
    <source>
        <dbReference type="ARBA" id="ARBA00006601"/>
    </source>
</evidence>
<dbReference type="PIRSF" id="PIRSF500136">
    <property type="entry name" value="UDP_ManNAc_DH"/>
    <property type="match status" value="1"/>
</dbReference>
<dbReference type="GO" id="GO:0016628">
    <property type="term" value="F:oxidoreductase activity, acting on the CH-CH group of donors, NAD or NADP as acceptor"/>
    <property type="evidence" value="ECO:0007669"/>
    <property type="project" value="InterPro"/>
</dbReference>
<dbReference type="NCBIfam" id="TIGR03026">
    <property type="entry name" value="NDP-sugDHase"/>
    <property type="match status" value="1"/>
</dbReference>
<name>A0A4U8TNX7_9HELI</name>